<organism evidence="3 4">
    <name type="scientific">Brachyspira pilosicoli B2904</name>
    <dbReference type="NCBI Taxonomy" id="1133568"/>
    <lineage>
        <taxon>Bacteria</taxon>
        <taxon>Pseudomonadati</taxon>
        <taxon>Spirochaetota</taxon>
        <taxon>Spirochaetia</taxon>
        <taxon>Brachyspirales</taxon>
        <taxon>Brachyspiraceae</taxon>
        <taxon>Brachyspira</taxon>
    </lineage>
</organism>
<sequence length="206" mass="25073">MESLIGLIFILIVIFIFFLKRRDSNYYREYRNYNKRYNNYNKKYEYQRKDITEQRLHDMETGNISTKKIMNIEETKIFYSMVKAFKDYNVHPQVSFKAFLKSDEDSYAWRTFRDFYCDYLITYKRGNKINEPVAVIEYHGKGHFGDTETLKEKVKNNDMVREKLFNKIGLKYFIIKDDDIKINSKFIDETKLDAYLCDIYIILNKQ</sequence>
<evidence type="ECO:0000313" key="3">
    <source>
        <dbReference type="EMBL" id="AFR71680.1"/>
    </source>
</evidence>
<proteinExistence type="predicted"/>
<name>J9US65_BRAPL</name>
<dbReference type="Proteomes" id="UP000007346">
    <property type="component" value="Chromosome"/>
</dbReference>
<evidence type="ECO:0000259" key="2">
    <source>
        <dbReference type="Pfam" id="PF10881"/>
    </source>
</evidence>
<evidence type="ECO:0000313" key="4">
    <source>
        <dbReference type="Proteomes" id="UP000007346"/>
    </source>
</evidence>
<dbReference type="InterPro" id="IPR024402">
    <property type="entry name" value="DUF2726"/>
</dbReference>
<gene>
    <name evidence="3" type="ORF">B2904_orf2352</name>
</gene>
<keyword evidence="1" id="KW-1133">Transmembrane helix</keyword>
<dbReference type="PATRIC" id="fig|1133568.3.peg.2356"/>
<dbReference type="KEGG" id="bpj:B2904_orf2352"/>
<dbReference type="RefSeq" id="WP_014932394.1">
    <property type="nucleotide sequence ID" value="NC_018607.1"/>
</dbReference>
<dbReference type="AlphaFoldDB" id="J9US65"/>
<accession>J9US65</accession>
<dbReference type="HOGENOM" id="CLU_110194_0_0_12"/>
<dbReference type="Pfam" id="PF10881">
    <property type="entry name" value="DUF2726"/>
    <property type="match status" value="1"/>
</dbReference>
<keyword evidence="1" id="KW-0472">Membrane</keyword>
<feature type="transmembrane region" description="Helical" evidence="1">
    <location>
        <begin position="6"/>
        <end position="21"/>
    </location>
</feature>
<reference evidence="3 4" key="1">
    <citation type="journal article" date="2012" name="BMC Genomics">
        <title>Comparative genomics of Brachyspira pilosicoli strains: genome rearrangements, reductions and correlation of genetic compliment with phenotypic diversity.</title>
        <authorList>
            <person name="Mappley L.J."/>
            <person name="Black M.L."/>
            <person name="Abuoun M."/>
            <person name="Darby A.C."/>
            <person name="Woodward M.J."/>
            <person name="Parkhill J."/>
            <person name="Turner A.K."/>
            <person name="Bellgard M.I."/>
            <person name="La T."/>
            <person name="Phillips N.D."/>
            <person name="La Ragione R.M."/>
            <person name="Hampson D.J."/>
        </authorList>
    </citation>
    <scope>NUCLEOTIDE SEQUENCE [LARGE SCALE GENOMIC DNA]</scope>
    <source>
        <strain evidence="3">B2904</strain>
    </source>
</reference>
<protein>
    <recommendedName>
        <fullName evidence="2">DUF2726 domain-containing protein</fullName>
    </recommendedName>
</protein>
<evidence type="ECO:0000256" key="1">
    <source>
        <dbReference type="SAM" id="Phobius"/>
    </source>
</evidence>
<feature type="domain" description="DUF2726" evidence="2">
    <location>
        <begin position="67"/>
        <end position="186"/>
    </location>
</feature>
<dbReference type="EMBL" id="CP003490">
    <property type="protein sequence ID" value="AFR71680.1"/>
    <property type="molecule type" value="Genomic_DNA"/>
</dbReference>
<keyword evidence="1" id="KW-0812">Transmembrane</keyword>